<proteinExistence type="inferred from homology"/>
<dbReference type="Pfam" id="PF02900">
    <property type="entry name" value="LigB"/>
    <property type="match status" value="1"/>
</dbReference>
<organism evidence="7 8">
    <name type="scientific">Pseudoalteromonas fenneropenaei</name>
    <dbReference type="NCBI Taxonomy" id="1737459"/>
    <lineage>
        <taxon>Bacteria</taxon>
        <taxon>Pseudomonadati</taxon>
        <taxon>Pseudomonadota</taxon>
        <taxon>Gammaproteobacteria</taxon>
        <taxon>Alteromonadales</taxon>
        <taxon>Pseudoalteromonadaceae</taxon>
        <taxon>Pseudoalteromonas</taxon>
    </lineage>
</organism>
<reference evidence="8" key="1">
    <citation type="journal article" date="2019" name="Int. J. Syst. Evol. Microbiol.">
        <title>The Global Catalogue of Microorganisms (GCM) 10K type strain sequencing project: providing services to taxonomists for standard genome sequencing and annotation.</title>
        <authorList>
            <consortium name="The Broad Institute Genomics Platform"/>
            <consortium name="The Broad Institute Genome Sequencing Center for Infectious Disease"/>
            <person name="Wu L."/>
            <person name="Ma J."/>
        </authorList>
    </citation>
    <scope>NUCLEOTIDE SEQUENCE [LARGE SCALE GENOMIC DNA]</scope>
    <source>
        <strain evidence="8">KCTC 42730</strain>
    </source>
</reference>
<evidence type="ECO:0000256" key="3">
    <source>
        <dbReference type="ARBA" id="ARBA00022723"/>
    </source>
</evidence>
<gene>
    <name evidence="7" type="ORF">ACFOEE_10165</name>
</gene>
<evidence type="ECO:0000313" key="8">
    <source>
        <dbReference type="Proteomes" id="UP001595453"/>
    </source>
</evidence>
<protein>
    <submittedName>
        <fullName evidence="7">DODA-type extradiol aromatic ring-opening family dioxygenase</fullName>
        <ecNumber evidence="7">1.13.-.-</ecNumber>
    </submittedName>
</protein>
<keyword evidence="7" id="KW-0223">Dioxygenase</keyword>
<evidence type="ECO:0000259" key="6">
    <source>
        <dbReference type="Pfam" id="PF02900"/>
    </source>
</evidence>
<dbReference type="InterPro" id="IPR004183">
    <property type="entry name" value="Xdiol_dOase_suB"/>
</dbReference>
<keyword evidence="3" id="KW-0479">Metal-binding</keyword>
<keyword evidence="8" id="KW-1185">Reference proteome</keyword>
<dbReference type="SUPFAM" id="SSF53213">
    <property type="entry name" value="LigB-like"/>
    <property type="match status" value="1"/>
</dbReference>
<evidence type="ECO:0000256" key="1">
    <source>
        <dbReference type="ARBA" id="ARBA00001947"/>
    </source>
</evidence>
<name>A0ABV7CJV2_9GAMM</name>
<dbReference type="Proteomes" id="UP001595453">
    <property type="component" value="Unassembled WGS sequence"/>
</dbReference>
<dbReference type="CDD" id="cd07363">
    <property type="entry name" value="45_DOPA_Dioxygenase"/>
    <property type="match status" value="1"/>
</dbReference>
<dbReference type="PANTHER" id="PTHR30096:SF0">
    <property type="entry name" value="4,5-DOPA DIOXYGENASE EXTRADIOL-LIKE PROTEIN"/>
    <property type="match status" value="1"/>
</dbReference>
<dbReference type="PANTHER" id="PTHR30096">
    <property type="entry name" value="4,5-DOPA DIOXYGENASE EXTRADIOL-LIKE PROTEIN"/>
    <property type="match status" value="1"/>
</dbReference>
<keyword evidence="4" id="KW-0862">Zinc</keyword>
<comment type="cofactor">
    <cofactor evidence="1">
        <name>Zn(2+)</name>
        <dbReference type="ChEBI" id="CHEBI:29105"/>
    </cofactor>
</comment>
<evidence type="ECO:0000256" key="2">
    <source>
        <dbReference type="ARBA" id="ARBA00007581"/>
    </source>
</evidence>
<keyword evidence="5 7" id="KW-0560">Oxidoreductase</keyword>
<evidence type="ECO:0000313" key="7">
    <source>
        <dbReference type="EMBL" id="MFC3032884.1"/>
    </source>
</evidence>
<dbReference type="InterPro" id="IPR014436">
    <property type="entry name" value="Extradiol_dOase_DODA"/>
</dbReference>
<accession>A0ABV7CJV2</accession>
<dbReference type="PIRSF" id="PIRSF006157">
    <property type="entry name" value="Doxgns_DODA"/>
    <property type="match status" value="1"/>
</dbReference>
<evidence type="ECO:0000256" key="5">
    <source>
        <dbReference type="ARBA" id="ARBA00023002"/>
    </source>
</evidence>
<dbReference type="Gene3D" id="3.40.830.10">
    <property type="entry name" value="LigB-like"/>
    <property type="match status" value="1"/>
</dbReference>
<dbReference type="GO" id="GO:0051213">
    <property type="term" value="F:dioxygenase activity"/>
    <property type="evidence" value="ECO:0007669"/>
    <property type="project" value="UniProtKB-KW"/>
</dbReference>
<dbReference type="EMBL" id="JBHRSD010000015">
    <property type="protein sequence ID" value="MFC3032884.1"/>
    <property type="molecule type" value="Genomic_DNA"/>
</dbReference>
<sequence>MSALLRPAPLLFVSHGAPSFALQTQSKAATNLQMQGKQLTGCKAIIAISPHWSTASLYINNAAQPKIVHDFYGFAPALYQLDYPAMGSTEDANMIASALRQAGIESQFDTHAAWDHGVWIPMRFLRPNGDIPVIHLSYPASWNLSQLTALGNALAALRAQGFALLMSGAISHNFADLNPNQSGSANYVERLRTKLFTLASSKTLPQLDELIKNDADFKRAHPTFEHFAPFYIALAATQTHDKAYVYQADVDYHALAMDSILWLAQDAQT</sequence>
<dbReference type="RefSeq" id="WP_377123815.1">
    <property type="nucleotide sequence ID" value="NZ_JBHRSD010000015.1"/>
</dbReference>
<comment type="caution">
    <text evidence="7">The sequence shown here is derived from an EMBL/GenBank/DDBJ whole genome shotgun (WGS) entry which is preliminary data.</text>
</comment>
<dbReference type="EC" id="1.13.-.-" evidence="7"/>
<feature type="domain" description="Extradiol ring-cleavage dioxygenase class III enzyme subunit B" evidence="6">
    <location>
        <begin position="31"/>
        <end position="242"/>
    </location>
</feature>
<comment type="similarity">
    <text evidence="2">Belongs to the DODA-type extradiol aromatic ring-opening dioxygenase family.</text>
</comment>
<evidence type="ECO:0000256" key="4">
    <source>
        <dbReference type="ARBA" id="ARBA00022833"/>
    </source>
</evidence>